<proteinExistence type="predicted"/>
<dbReference type="Proteomes" id="UP000828390">
    <property type="component" value="Unassembled WGS sequence"/>
</dbReference>
<sequence>MPWTYKGGCPGTFKGDALDLSRGMPWTHRDVCPGPIERDALDLSRGDPGPMKDRNALELLRGGQMDIWWADSLDLWRGDSLDLSRGCLPLAYRGEVALDI</sequence>
<gene>
    <name evidence="1" type="ORF">DPMN_168346</name>
</gene>
<evidence type="ECO:0000313" key="2">
    <source>
        <dbReference type="Proteomes" id="UP000828390"/>
    </source>
</evidence>
<organism evidence="1 2">
    <name type="scientific">Dreissena polymorpha</name>
    <name type="common">Zebra mussel</name>
    <name type="synonym">Mytilus polymorpha</name>
    <dbReference type="NCBI Taxonomy" id="45954"/>
    <lineage>
        <taxon>Eukaryota</taxon>
        <taxon>Metazoa</taxon>
        <taxon>Spiralia</taxon>
        <taxon>Lophotrochozoa</taxon>
        <taxon>Mollusca</taxon>
        <taxon>Bivalvia</taxon>
        <taxon>Autobranchia</taxon>
        <taxon>Heteroconchia</taxon>
        <taxon>Euheterodonta</taxon>
        <taxon>Imparidentia</taxon>
        <taxon>Neoheterodontei</taxon>
        <taxon>Myida</taxon>
        <taxon>Dreissenoidea</taxon>
        <taxon>Dreissenidae</taxon>
        <taxon>Dreissena</taxon>
    </lineage>
</organism>
<reference evidence="1" key="1">
    <citation type="journal article" date="2019" name="bioRxiv">
        <title>The Genome of the Zebra Mussel, Dreissena polymorpha: A Resource for Invasive Species Research.</title>
        <authorList>
            <person name="McCartney M.A."/>
            <person name="Auch B."/>
            <person name="Kono T."/>
            <person name="Mallez S."/>
            <person name="Zhang Y."/>
            <person name="Obille A."/>
            <person name="Becker A."/>
            <person name="Abrahante J.E."/>
            <person name="Garbe J."/>
            <person name="Badalamenti J.P."/>
            <person name="Herman A."/>
            <person name="Mangelson H."/>
            <person name="Liachko I."/>
            <person name="Sullivan S."/>
            <person name="Sone E.D."/>
            <person name="Koren S."/>
            <person name="Silverstein K.A.T."/>
            <person name="Beckman K.B."/>
            <person name="Gohl D.M."/>
        </authorList>
    </citation>
    <scope>NUCLEOTIDE SEQUENCE</scope>
    <source>
        <strain evidence="1">Duluth1</strain>
        <tissue evidence="1">Whole animal</tissue>
    </source>
</reference>
<dbReference type="AlphaFoldDB" id="A0A9D4F4Y7"/>
<name>A0A9D4F4Y7_DREPO</name>
<evidence type="ECO:0000313" key="1">
    <source>
        <dbReference type="EMBL" id="KAH3790151.1"/>
    </source>
</evidence>
<reference evidence="1" key="2">
    <citation type="submission" date="2020-11" db="EMBL/GenBank/DDBJ databases">
        <authorList>
            <person name="McCartney M.A."/>
            <person name="Auch B."/>
            <person name="Kono T."/>
            <person name="Mallez S."/>
            <person name="Becker A."/>
            <person name="Gohl D.M."/>
            <person name="Silverstein K.A.T."/>
            <person name="Koren S."/>
            <person name="Bechman K.B."/>
            <person name="Herman A."/>
            <person name="Abrahante J.E."/>
            <person name="Garbe J."/>
        </authorList>
    </citation>
    <scope>NUCLEOTIDE SEQUENCE</scope>
    <source>
        <strain evidence="1">Duluth1</strain>
        <tissue evidence="1">Whole animal</tissue>
    </source>
</reference>
<accession>A0A9D4F4Y7</accession>
<keyword evidence="2" id="KW-1185">Reference proteome</keyword>
<dbReference type="EMBL" id="JAIWYP010000008">
    <property type="protein sequence ID" value="KAH3790151.1"/>
    <property type="molecule type" value="Genomic_DNA"/>
</dbReference>
<protein>
    <submittedName>
        <fullName evidence="1">Uncharacterized protein</fullName>
    </submittedName>
</protein>
<comment type="caution">
    <text evidence="1">The sequence shown here is derived from an EMBL/GenBank/DDBJ whole genome shotgun (WGS) entry which is preliminary data.</text>
</comment>